<feature type="compositionally biased region" description="Basic residues" evidence="3">
    <location>
        <begin position="767"/>
        <end position="777"/>
    </location>
</feature>
<feature type="domain" description="FERM" evidence="4">
    <location>
        <begin position="19"/>
        <end position="355"/>
    </location>
</feature>
<dbReference type="InterPro" id="IPR019749">
    <property type="entry name" value="Band_41_domain"/>
</dbReference>
<dbReference type="InterPro" id="IPR014352">
    <property type="entry name" value="FERM/acyl-CoA-bd_prot_sf"/>
</dbReference>
<dbReference type="AlphaFoldDB" id="A0A922I5D1"/>
<gene>
    <name evidence="5" type="primary">FRMD6_1</name>
    <name evidence="5" type="ORF">DERF_008294</name>
</gene>
<evidence type="ECO:0000256" key="1">
    <source>
        <dbReference type="ARBA" id="ARBA00004282"/>
    </source>
</evidence>
<dbReference type="Gene3D" id="1.20.80.10">
    <property type="match status" value="1"/>
</dbReference>
<dbReference type="PANTHER" id="PTHR13429">
    <property type="entry name" value="FERM DOMAIN (PROTEIN4.1-EZRIN-RADIXIN-MOESIN) FAMILY"/>
    <property type="match status" value="1"/>
</dbReference>
<dbReference type="EMBL" id="ASGP02000003">
    <property type="protein sequence ID" value="KAH9517640.1"/>
    <property type="molecule type" value="Genomic_DNA"/>
</dbReference>
<dbReference type="GO" id="GO:0098592">
    <property type="term" value="C:cytoplasmic side of apical plasma membrane"/>
    <property type="evidence" value="ECO:0007669"/>
    <property type="project" value="TreeGrafter"/>
</dbReference>
<feature type="region of interest" description="Disordered" evidence="3">
    <location>
        <begin position="1080"/>
        <end position="1162"/>
    </location>
</feature>
<dbReference type="SUPFAM" id="SSF50729">
    <property type="entry name" value="PH domain-like"/>
    <property type="match status" value="1"/>
</dbReference>
<feature type="compositionally biased region" description="Acidic residues" evidence="3">
    <location>
        <begin position="507"/>
        <end position="516"/>
    </location>
</feature>
<feature type="region of interest" description="Disordered" evidence="3">
    <location>
        <begin position="490"/>
        <end position="519"/>
    </location>
</feature>
<feature type="compositionally biased region" description="Low complexity" evidence="3">
    <location>
        <begin position="411"/>
        <end position="430"/>
    </location>
</feature>
<comment type="caution">
    <text evidence="5">The sequence shown here is derived from an EMBL/GenBank/DDBJ whole genome shotgun (WGS) entry which is preliminary data.</text>
</comment>
<dbReference type="SUPFAM" id="SSF54236">
    <property type="entry name" value="Ubiquitin-like"/>
    <property type="match status" value="1"/>
</dbReference>
<dbReference type="Pfam" id="PF09380">
    <property type="entry name" value="FERM_C"/>
    <property type="match status" value="1"/>
</dbReference>
<accession>A0A922I5D1</accession>
<reference evidence="5" key="1">
    <citation type="submission" date="2013-05" db="EMBL/GenBank/DDBJ databases">
        <authorList>
            <person name="Yim A.K.Y."/>
            <person name="Chan T.F."/>
            <person name="Ji K.M."/>
            <person name="Liu X.Y."/>
            <person name="Zhou J.W."/>
            <person name="Li R.Q."/>
            <person name="Yang K.Y."/>
            <person name="Li J."/>
            <person name="Li M."/>
            <person name="Law P.T.W."/>
            <person name="Wu Y.L."/>
            <person name="Cai Z.L."/>
            <person name="Qin H."/>
            <person name="Bao Y."/>
            <person name="Leung R.K.K."/>
            <person name="Ng P.K.S."/>
            <person name="Zou J."/>
            <person name="Zhong X.J."/>
            <person name="Ran P.X."/>
            <person name="Zhong N.S."/>
            <person name="Liu Z.G."/>
            <person name="Tsui S.K.W."/>
        </authorList>
    </citation>
    <scope>NUCLEOTIDE SEQUENCE</scope>
    <source>
        <strain evidence="5">Derf</strain>
        <tissue evidence="5">Whole organism</tissue>
    </source>
</reference>
<sequence>MMRRNVFTTYDPNLPMGKKFVAVHVQNEDPLYFLVEVKAKVCELFVQISKFLNLLEPELFGLAIKSSSPSSSETFNVIFTLKVVDTFIFLDPLEKLSKYAPKAWKTQNNGMDNNGLPLFNVYFRVQFYVDSYLFISCKVAKYYYYHQLRENVLKYEQSMSEVRCFLLASFALQADYGNYNPKLHKNRYFDPIHYFPLWVIEELGHDYIQRYLPSLHCDHKGMSKSEAQSMFIREASDPMAAHNFHLYKMVSNNKKQSTNSTTSSSTANDTWLAITITGLMIYASDHHQPIRCLKTRISFFPWSDIGKLSFDKKKFEIRSIGPQSRKFIYYAGSEELARFLLWFSRASHQFHLMILPKMREMLKREAEINRRKYRENCISSITSTSSRRTSSSGGNSSVVDGGTCEIGGGSNTNTTSKSTSPFEFSSAASSSSSERTEEKCLKKCITSDLDISTTSSVCYDGMMIGCNDSTKDPNDEFQDQQRVSVISNASSNTTSGIASDKMHSGLGEEEDSDPESDLLMSLNGHHHSHHHHRAITLSGCSPQPVVSMESLAMSEPINDNHHRSHNHHQQNHPLNNYSATKSAMMGNKKHSISISNIMITANSEPSSSPISASSSCSSNSQIKTTATTTATEIIVNPEKSSKVSLCLNINGSKEQNNRYSSNKSNVTVLSTILKPEAERLLKQGIEAEDVLDAFNNQSQQNQIDSLELAELKEFEQQEKEKIILNSLIDNIPPPPPMDSSDSSDDDDDSSDSSDSDSSDGDDEFQTQKHRNNRHHHYSPLAQEKRLHNEQQQQQRQQHNIDSSSLNQRSNVIPALLQSKSSNTASSIQQQQQQQQSNGKPQTTETLKAKILPMNHIYENVPISDHVSSTGSRYSQVVQALITTPTANNNKHFITGFPPTTIPLRQYPSLNSVPNVSSSNNNYPHRTGMRIGVSSLSRPGSAQKKHAAHLLLHGGCIHTNHQHSNQNIPLSLLLNGQTSSSNGILSNSLNLSAGSEPNLYFGGGSNQSIEKTTILSNHCESINNNNLAIQTIQQQQQQPPPPPPPVASTFRQFIKNQLGDYATNEPVAKKSLTLDLTKTNDQVPNAHHHSSAIYITPPPSADYHQKTSMEQLSPFVSKIPTPSQMSNIPSPRSLSSNDDEDQQQQQQQKPKIVPKKSKESRLRELRQRTSDLNLPLITALFNDASLQLSDRFYESSSTI</sequence>
<dbReference type="InterPro" id="IPR011993">
    <property type="entry name" value="PH-like_dom_sf"/>
</dbReference>
<dbReference type="GO" id="GO:0070161">
    <property type="term" value="C:anchoring junction"/>
    <property type="evidence" value="ECO:0007669"/>
    <property type="project" value="UniProtKB-SubCell"/>
</dbReference>
<feature type="compositionally biased region" description="Acidic residues" evidence="3">
    <location>
        <begin position="741"/>
        <end position="764"/>
    </location>
</feature>
<dbReference type="Proteomes" id="UP000790347">
    <property type="component" value="Unassembled WGS sequence"/>
</dbReference>
<dbReference type="GO" id="GO:0009887">
    <property type="term" value="P:animal organ morphogenesis"/>
    <property type="evidence" value="ECO:0007669"/>
    <property type="project" value="UniProtKB-ARBA"/>
</dbReference>
<feature type="compositionally biased region" description="Polar residues" evidence="3">
    <location>
        <begin position="1119"/>
        <end position="1135"/>
    </location>
</feature>
<evidence type="ECO:0000256" key="3">
    <source>
        <dbReference type="SAM" id="MobiDB-lite"/>
    </source>
</evidence>
<feature type="region of interest" description="Disordered" evidence="3">
    <location>
        <begin position="820"/>
        <end position="842"/>
    </location>
</feature>
<dbReference type="InterPro" id="IPR000299">
    <property type="entry name" value="FERM_domain"/>
</dbReference>
<dbReference type="Pfam" id="PF00373">
    <property type="entry name" value="FERM_M"/>
    <property type="match status" value="1"/>
</dbReference>
<dbReference type="SMART" id="SM00295">
    <property type="entry name" value="B41"/>
    <property type="match status" value="1"/>
</dbReference>
<dbReference type="SMART" id="SM01196">
    <property type="entry name" value="FERM_C"/>
    <property type="match status" value="1"/>
</dbReference>
<dbReference type="SUPFAM" id="SSF47031">
    <property type="entry name" value="Second domain of FERM"/>
    <property type="match status" value="1"/>
</dbReference>
<feature type="compositionally biased region" description="Low complexity" evidence="3">
    <location>
        <begin position="382"/>
        <end position="397"/>
    </location>
</feature>
<dbReference type="PROSITE" id="PS50057">
    <property type="entry name" value="FERM_3"/>
    <property type="match status" value="1"/>
</dbReference>
<feature type="region of interest" description="Disordered" evidence="3">
    <location>
        <begin position="726"/>
        <end position="806"/>
    </location>
</feature>
<dbReference type="PANTHER" id="PTHR13429:SF5">
    <property type="entry name" value="PROTEIN EXPANDED"/>
    <property type="match status" value="1"/>
</dbReference>
<evidence type="ECO:0000259" key="4">
    <source>
        <dbReference type="PROSITE" id="PS50057"/>
    </source>
</evidence>
<dbReference type="CDD" id="cd14473">
    <property type="entry name" value="FERM_B-lobe"/>
    <property type="match status" value="1"/>
</dbReference>
<dbReference type="Pfam" id="PF09379">
    <property type="entry name" value="FERM_N"/>
    <property type="match status" value="1"/>
</dbReference>
<protein>
    <submittedName>
        <fullName evidence="5">FERM C-terminal PH-like domain</fullName>
    </submittedName>
</protein>
<feature type="region of interest" description="Disordered" evidence="3">
    <location>
        <begin position="382"/>
        <end position="430"/>
    </location>
</feature>
<evidence type="ECO:0000313" key="5">
    <source>
        <dbReference type="EMBL" id="KAH9517640.1"/>
    </source>
</evidence>
<dbReference type="InterPro" id="IPR047145">
    <property type="entry name" value="FRMD6-like"/>
</dbReference>
<dbReference type="Gene3D" id="2.30.29.30">
    <property type="entry name" value="Pleckstrin-homology domain (PH domain)/Phosphotyrosine-binding domain (PTB)"/>
    <property type="match status" value="1"/>
</dbReference>
<dbReference type="InterPro" id="IPR018980">
    <property type="entry name" value="FERM_PH-like_C"/>
</dbReference>
<dbReference type="GO" id="GO:0035332">
    <property type="term" value="P:positive regulation of hippo signaling"/>
    <property type="evidence" value="ECO:0007669"/>
    <property type="project" value="TreeGrafter"/>
</dbReference>
<dbReference type="GO" id="GO:0048731">
    <property type="term" value="P:system development"/>
    <property type="evidence" value="ECO:0007669"/>
    <property type="project" value="UniProtKB-ARBA"/>
</dbReference>
<dbReference type="InterPro" id="IPR035963">
    <property type="entry name" value="FERM_2"/>
</dbReference>
<dbReference type="CDD" id="cd17101">
    <property type="entry name" value="FERM_F1_PTPN13_like"/>
    <property type="match status" value="1"/>
</dbReference>
<proteinExistence type="predicted"/>
<keyword evidence="2" id="KW-0965">Cell junction</keyword>
<evidence type="ECO:0000256" key="2">
    <source>
        <dbReference type="ARBA" id="ARBA00022949"/>
    </source>
</evidence>
<organism evidence="5 6">
    <name type="scientific">Dermatophagoides farinae</name>
    <name type="common">American house dust mite</name>
    <dbReference type="NCBI Taxonomy" id="6954"/>
    <lineage>
        <taxon>Eukaryota</taxon>
        <taxon>Metazoa</taxon>
        <taxon>Ecdysozoa</taxon>
        <taxon>Arthropoda</taxon>
        <taxon>Chelicerata</taxon>
        <taxon>Arachnida</taxon>
        <taxon>Acari</taxon>
        <taxon>Acariformes</taxon>
        <taxon>Sarcoptiformes</taxon>
        <taxon>Astigmata</taxon>
        <taxon>Psoroptidia</taxon>
        <taxon>Analgoidea</taxon>
        <taxon>Pyroglyphidae</taxon>
        <taxon>Dermatophagoidinae</taxon>
        <taxon>Dermatophagoides</taxon>
    </lineage>
</organism>
<dbReference type="InterPro" id="IPR029071">
    <property type="entry name" value="Ubiquitin-like_domsf"/>
</dbReference>
<name>A0A922I5D1_DERFA</name>
<dbReference type="InterPro" id="IPR019748">
    <property type="entry name" value="FERM_central"/>
</dbReference>
<dbReference type="InterPro" id="IPR018979">
    <property type="entry name" value="FERM_N"/>
</dbReference>
<comment type="subcellular location">
    <subcellularLocation>
        <location evidence="1">Cell junction</location>
    </subcellularLocation>
</comment>
<evidence type="ECO:0000313" key="6">
    <source>
        <dbReference type="Proteomes" id="UP000790347"/>
    </source>
</evidence>
<keyword evidence="6" id="KW-1185">Reference proteome</keyword>
<reference evidence="5" key="2">
    <citation type="journal article" date="2022" name="Res Sq">
        <title>Comparative Genomics Reveals Insights into the Divergent Evolution of Astigmatic Mites and Household Pest Adaptations.</title>
        <authorList>
            <person name="Xiong Q."/>
            <person name="Wan A.T.-Y."/>
            <person name="Liu X.-Y."/>
            <person name="Fung C.S.-H."/>
            <person name="Xiao X."/>
            <person name="Malainual N."/>
            <person name="Hou J."/>
            <person name="Wang L."/>
            <person name="Wang M."/>
            <person name="Yang K."/>
            <person name="Cui Y."/>
            <person name="Leung E."/>
            <person name="Nong W."/>
            <person name="Shin S.-K."/>
            <person name="Au S."/>
            <person name="Jeong K.Y."/>
            <person name="Chew F.T."/>
            <person name="Hui J."/>
            <person name="Leung T.F."/>
            <person name="Tungtrongchitr A."/>
            <person name="Zhong N."/>
            <person name="Liu Z."/>
            <person name="Tsui S."/>
        </authorList>
    </citation>
    <scope>NUCLEOTIDE SEQUENCE</scope>
    <source>
        <strain evidence="5">Derf</strain>
        <tissue evidence="5">Whole organism</tissue>
    </source>
</reference>